<dbReference type="EMBL" id="FMXQ01000001">
    <property type="protein sequence ID" value="SDB04662.1"/>
    <property type="molecule type" value="Genomic_DNA"/>
</dbReference>
<comment type="similarity">
    <text evidence="2">Belongs to the serine/threonine dehydratase family.</text>
</comment>
<dbReference type="AlphaFoldDB" id="A0A1G6A8C1"/>
<dbReference type="SUPFAM" id="SSF53686">
    <property type="entry name" value="Tryptophan synthase beta subunit-like PLP-dependent enzymes"/>
    <property type="match status" value="1"/>
</dbReference>
<dbReference type="Proteomes" id="UP000199071">
    <property type="component" value="Unassembled WGS sequence"/>
</dbReference>
<dbReference type="PROSITE" id="PS00165">
    <property type="entry name" value="DEHYDRATASE_SER_THR"/>
    <property type="match status" value="1"/>
</dbReference>
<evidence type="ECO:0000256" key="3">
    <source>
        <dbReference type="ARBA" id="ARBA00022898"/>
    </source>
</evidence>
<dbReference type="GO" id="GO:0004794">
    <property type="term" value="F:threonine deaminase activity"/>
    <property type="evidence" value="ECO:0007669"/>
    <property type="project" value="TreeGrafter"/>
</dbReference>
<evidence type="ECO:0000256" key="2">
    <source>
        <dbReference type="ARBA" id="ARBA00010869"/>
    </source>
</evidence>
<keyword evidence="4" id="KW-0456">Lyase</keyword>
<dbReference type="CDD" id="cd01562">
    <property type="entry name" value="Thr-dehyd"/>
    <property type="match status" value="1"/>
</dbReference>
<dbReference type="GO" id="GO:0030170">
    <property type="term" value="F:pyridoxal phosphate binding"/>
    <property type="evidence" value="ECO:0007669"/>
    <property type="project" value="InterPro"/>
</dbReference>
<dbReference type="InterPro" id="IPR050147">
    <property type="entry name" value="Ser/Thr_Dehydratase"/>
</dbReference>
<evidence type="ECO:0000256" key="1">
    <source>
        <dbReference type="ARBA" id="ARBA00001933"/>
    </source>
</evidence>
<dbReference type="PANTHER" id="PTHR48078">
    <property type="entry name" value="THREONINE DEHYDRATASE, MITOCHONDRIAL-RELATED"/>
    <property type="match status" value="1"/>
</dbReference>
<keyword evidence="7" id="KW-1185">Reference proteome</keyword>
<dbReference type="GO" id="GO:0006567">
    <property type="term" value="P:L-threonine catabolic process"/>
    <property type="evidence" value="ECO:0007669"/>
    <property type="project" value="TreeGrafter"/>
</dbReference>
<feature type="domain" description="Tryptophan synthase beta chain-like PALP" evidence="5">
    <location>
        <begin position="16"/>
        <end position="306"/>
    </location>
</feature>
<dbReference type="GO" id="GO:0009097">
    <property type="term" value="P:isoleucine biosynthetic process"/>
    <property type="evidence" value="ECO:0007669"/>
    <property type="project" value="TreeGrafter"/>
</dbReference>
<evidence type="ECO:0000256" key="4">
    <source>
        <dbReference type="ARBA" id="ARBA00023239"/>
    </source>
</evidence>
<evidence type="ECO:0000313" key="7">
    <source>
        <dbReference type="Proteomes" id="UP000199071"/>
    </source>
</evidence>
<evidence type="ECO:0000313" key="6">
    <source>
        <dbReference type="EMBL" id="SDB04662.1"/>
    </source>
</evidence>
<keyword evidence="3" id="KW-0663">Pyridoxal phosphate</keyword>
<dbReference type="InterPro" id="IPR036052">
    <property type="entry name" value="TrpB-like_PALP_sf"/>
</dbReference>
<dbReference type="InterPro" id="IPR000634">
    <property type="entry name" value="Ser/Thr_deHydtase_PyrdxlP-BS"/>
</dbReference>
<protein>
    <submittedName>
        <fullName evidence="6">Threonine dehydratase</fullName>
    </submittedName>
</protein>
<reference evidence="6 7" key="1">
    <citation type="submission" date="2016-10" db="EMBL/GenBank/DDBJ databases">
        <authorList>
            <person name="de Groot N.N."/>
        </authorList>
    </citation>
    <scope>NUCLEOTIDE SEQUENCE [LARGE SCALE GENOMIC DNA]</scope>
    <source>
        <strain evidence="6 7">ATCC 35022</strain>
    </source>
</reference>
<gene>
    <name evidence="6" type="ORF">SAMN02982931_00294</name>
</gene>
<dbReference type="Gene3D" id="3.40.50.1100">
    <property type="match status" value="2"/>
</dbReference>
<proteinExistence type="inferred from homology"/>
<dbReference type="STRING" id="665467.SAMN02982931_00294"/>
<dbReference type="Pfam" id="PF00291">
    <property type="entry name" value="PALP"/>
    <property type="match status" value="1"/>
</dbReference>
<sequence>MIEIADIEAARQRIADKVRHTPVTALDQLKTRPPTEAKVSLKLELLQVTGSFKARGAMNRLLATPKEELTSGIVTASGGNHGLAVARSAYAAGVPATIFVPTGVSPAKVAKMKAWEAKVEVVGDEWTVSNAAALDLVARTGAIYFHPFADPLVIAGQGTVGLEILDDLPDVDAILIAIGGGGLISGMSTAIRARRPGVRIIGVEPTGSPTLKACLDAGRLVELPEVTSKVPTMTCRKTEEINYEIVSRNVDDIVLVSDEEMQAASEWLWFEMGVAADLSGAASLAALNKGVPGLEDAKHICALVCGAGAEGTG</sequence>
<dbReference type="GO" id="GO:0003941">
    <property type="term" value="F:L-serine ammonia-lyase activity"/>
    <property type="evidence" value="ECO:0007669"/>
    <property type="project" value="TreeGrafter"/>
</dbReference>
<comment type="cofactor">
    <cofactor evidence="1">
        <name>pyridoxal 5'-phosphate</name>
        <dbReference type="ChEBI" id="CHEBI:597326"/>
    </cofactor>
</comment>
<organism evidence="6 7">
    <name type="scientific">Bauldia litoralis</name>
    <dbReference type="NCBI Taxonomy" id="665467"/>
    <lineage>
        <taxon>Bacteria</taxon>
        <taxon>Pseudomonadati</taxon>
        <taxon>Pseudomonadota</taxon>
        <taxon>Alphaproteobacteria</taxon>
        <taxon>Hyphomicrobiales</taxon>
        <taxon>Kaistiaceae</taxon>
        <taxon>Bauldia</taxon>
    </lineage>
</organism>
<name>A0A1G6A8C1_9HYPH</name>
<dbReference type="RefSeq" id="WP_090874434.1">
    <property type="nucleotide sequence ID" value="NZ_FMXQ01000001.1"/>
</dbReference>
<dbReference type="OrthoDB" id="9811476at2"/>
<evidence type="ECO:0000259" key="5">
    <source>
        <dbReference type="Pfam" id="PF00291"/>
    </source>
</evidence>
<dbReference type="InterPro" id="IPR001926">
    <property type="entry name" value="TrpB-like_PALP"/>
</dbReference>
<dbReference type="FunFam" id="3.40.50.1100:FF:000005">
    <property type="entry name" value="Threonine dehydratase catabolic"/>
    <property type="match status" value="1"/>
</dbReference>
<accession>A0A1G6A8C1</accession>
<dbReference type="GO" id="GO:0006565">
    <property type="term" value="P:L-serine catabolic process"/>
    <property type="evidence" value="ECO:0007669"/>
    <property type="project" value="TreeGrafter"/>
</dbReference>
<dbReference type="PANTHER" id="PTHR48078:SF6">
    <property type="entry name" value="L-THREONINE DEHYDRATASE CATABOLIC TDCB"/>
    <property type="match status" value="1"/>
</dbReference>